<dbReference type="STRING" id="5539.A0A3E2GSX0"/>
<gene>
    <name evidence="1" type="ORF">B7463_g12221</name>
</gene>
<comment type="caution">
    <text evidence="1">The sequence shown here is derived from an EMBL/GenBank/DDBJ whole genome shotgun (WGS) entry which is preliminary data.</text>
</comment>
<sequence>MAWDTPTRVRYKTKIEDGYSKRGAAMDLDVPRTTARGWLKKGDRVHKSTGRPLKLPDLTVSAIIQWFTGHYEHHIMSPKQIKKEFNLNVFRNTLLKALARFGYHYYIPDYKPRTSAKNRLLRWIFSIVNWDRPLWYWKNGIYTDETIIRTDMLRRQRLLRARGE</sequence>
<evidence type="ECO:0000313" key="1">
    <source>
        <dbReference type="EMBL" id="RFU24118.1"/>
    </source>
</evidence>
<reference evidence="1 2" key="1">
    <citation type="submission" date="2018-05" db="EMBL/GenBank/DDBJ databases">
        <title>Draft genome sequence of Scytalidium lignicola DSM 105466, a ubiquitous saprotrophic fungus.</title>
        <authorList>
            <person name="Buettner E."/>
            <person name="Gebauer A.M."/>
            <person name="Hofrichter M."/>
            <person name="Liers C."/>
            <person name="Kellner H."/>
        </authorList>
    </citation>
    <scope>NUCLEOTIDE SEQUENCE [LARGE SCALE GENOMIC DNA]</scope>
    <source>
        <strain evidence="1 2">DSM 105466</strain>
    </source>
</reference>
<dbReference type="Proteomes" id="UP000258309">
    <property type="component" value="Unassembled WGS sequence"/>
</dbReference>
<evidence type="ECO:0008006" key="3">
    <source>
        <dbReference type="Google" id="ProtNLM"/>
    </source>
</evidence>
<dbReference type="OrthoDB" id="3541716at2759"/>
<accession>A0A3E2GSX0</accession>
<dbReference type="EMBL" id="NCSJ02000507">
    <property type="protein sequence ID" value="RFU24118.1"/>
    <property type="molecule type" value="Genomic_DNA"/>
</dbReference>
<feature type="non-terminal residue" evidence="1">
    <location>
        <position position="1"/>
    </location>
</feature>
<keyword evidence="2" id="KW-1185">Reference proteome</keyword>
<proteinExistence type="predicted"/>
<name>A0A3E2GSX0_SCYLI</name>
<protein>
    <recommendedName>
        <fullName evidence="3">Transposase Tc1-like domain-containing protein</fullName>
    </recommendedName>
</protein>
<feature type="non-terminal residue" evidence="1">
    <location>
        <position position="164"/>
    </location>
</feature>
<dbReference type="AlphaFoldDB" id="A0A3E2GSX0"/>
<evidence type="ECO:0000313" key="2">
    <source>
        <dbReference type="Proteomes" id="UP000258309"/>
    </source>
</evidence>
<organism evidence="1 2">
    <name type="scientific">Scytalidium lignicola</name>
    <name type="common">Hyphomycete</name>
    <dbReference type="NCBI Taxonomy" id="5539"/>
    <lineage>
        <taxon>Eukaryota</taxon>
        <taxon>Fungi</taxon>
        <taxon>Dikarya</taxon>
        <taxon>Ascomycota</taxon>
        <taxon>Pezizomycotina</taxon>
        <taxon>Leotiomycetes</taxon>
        <taxon>Leotiomycetes incertae sedis</taxon>
        <taxon>Scytalidium</taxon>
    </lineage>
</organism>